<dbReference type="Proteomes" id="UP000231259">
    <property type="component" value="Unassembled WGS sequence"/>
</dbReference>
<gene>
    <name evidence="1" type="ORF">P775_04545</name>
</gene>
<protein>
    <recommendedName>
        <fullName evidence="3">YjbH domain-containing protein</fullName>
    </recommendedName>
</protein>
<evidence type="ECO:0000313" key="1">
    <source>
        <dbReference type="EMBL" id="PIL21433.1"/>
    </source>
</evidence>
<proteinExistence type="predicted"/>
<name>A0A2G8RIW3_9RHOB</name>
<sequence length="670" mass="72951">MGVPGLIDMPSGNAMSDADLAFTVGSFDGTVRNTAYFQITPRISGVFRYSYIKDFSVTQPKYYDRSFDLRYLLTPETSSIPAVTIGLQDFGGTGIYAGEYIVATKTFGRLRATGGIGWGRFGSYNGFDNPLGALSDKLKTRPTKTGDTGQLETGQWFRGDAALFGGLQYQLGDQIVLTAEYSSDAYDAETARGLIDQKSPLNFGASYRFRNGLDVSAAYLYGSEAAVRVTYTFNPKNPTNRPGGVDPAPPLVAMRAPGAAADLGWTQRANSAEILRGNVAEAFSKNGLRLDAMAVDGRSVQVRFRNTQYTNSAQAIGRATRILTNVMPASVETFVLTPVTANGLSASRITLARSDVEELVHAPDGAWQSLARADVSDAYPPDGIAPSQRAFPDFNWGIGPYLSATYFDPSQPVRLDLGVEVTASYEPQPGLLFEGSLRRRVLGNRGELRSYSSKLQRVRTDSNLYARDGETALTTLFAAKYFRPGEDLYGRLTVGYLESMYGGVSGELLWKPVASRLALGVEANYARQRDFDQDFGFQDYDVVMGHVSTYYDAGNGFNYQLDVGRYLAGDWGATVSIDREFDNGIRIGAFATLTEVPFDDFGEGSFDKGITFSVPLSALTGTLTQFGIGRTVRPVLRDGGAGLSVPGRLYEGVRAYHQPALQSKWGRVWR</sequence>
<dbReference type="Pfam" id="PF06082">
    <property type="entry name" value="YjbH"/>
    <property type="match status" value="1"/>
</dbReference>
<dbReference type="InterPro" id="IPR010344">
    <property type="entry name" value="YbjH"/>
</dbReference>
<evidence type="ECO:0000313" key="2">
    <source>
        <dbReference type="Proteomes" id="UP000231259"/>
    </source>
</evidence>
<dbReference type="EMBL" id="AWWI01000040">
    <property type="protein sequence ID" value="PIL21433.1"/>
    <property type="molecule type" value="Genomic_DNA"/>
</dbReference>
<accession>A0A2G8RIW3</accession>
<organism evidence="1 2">
    <name type="scientific">Puniceibacterium antarcticum</name>
    <dbReference type="NCBI Taxonomy" id="1206336"/>
    <lineage>
        <taxon>Bacteria</taxon>
        <taxon>Pseudomonadati</taxon>
        <taxon>Pseudomonadota</taxon>
        <taxon>Alphaproteobacteria</taxon>
        <taxon>Rhodobacterales</taxon>
        <taxon>Paracoccaceae</taxon>
        <taxon>Puniceibacterium</taxon>
    </lineage>
</organism>
<keyword evidence="2" id="KW-1185">Reference proteome</keyword>
<comment type="caution">
    <text evidence="1">The sequence shown here is derived from an EMBL/GenBank/DDBJ whole genome shotgun (WGS) entry which is preliminary data.</text>
</comment>
<dbReference type="AlphaFoldDB" id="A0A2G8RIW3"/>
<evidence type="ECO:0008006" key="3">
    <source>
        <dbReference type="Google" id="ProtNLM"/>
    </source>
</evidence>
<reference evidence="1 2" key="1">
    <citation type="submission" date="2013-09" db="EMBL/GenBank/DDBJ databases">
        <title>Genome sequencing of Phaeobacter antarcticus sp. nov. SM1211.</title>
        <authorList>
            <person name="Zhang X.-Y."/>
            <person name="Liu C."/>
            <person name="Chen X.-L."/>
            <person name="Xie B.-B."/>
            <person name="Qin Q.-L."/>
            <person name="Rong J.-C."/>
            <person name="Zhang Y.-Z."/>
        </authorList>
    </citation>
    <scope>NUCLEOTIDE SEQUENCE [LARGE SCALE GENOMIC DNA]</scope>
    <source>
        <strain evidence="1 2">SM1211</strain>
    </source>
</reference>